<dbReference type="Pfam" id="PF15874">
    <property type="entry name" value="Il2rg"/>
    <property type="match status" value="1"/>
</dbReference>
<proteinExistence type="predicted"/>
<keyword evidence="3" id="KW-1185">Reference proteome</keyword>
<reference evidence="2" key="1">
    <citation type="submission" date="2023-06" db="EMBL/GenBank/DDBJ databases">
        <title>Reference genome for the Northern bat (Eptesicus nilssonii), a most northern bat species.</title>
        <authorList>
            <person name="Laine V.N."/>
            <person name="Pulliainen A.T."/>
            <person name="Lilley T.M."/>
        </authorList>
    </citation>
    <scope>NUCLEOTIDE SEQUENCE</scope>
    <source>
        <strain evidence="2">BLF_Eptnil</strain>
        <tissue evidence="2">Kidney</tissue>
    </source>
</reference>
<name>A0AA40IBZ7_CNENI</name>
<dbReference type="AlphaFoldDB" id="A0AA40IBZ7"/>
<feature type="region of interest" description="Disordered" evidence="1">
    <location>
        <begin position="158"/>
        <end position="199"/>
    </location>
</feature>
<protein>
    <submittedName>
        <fullName evidence="2">Uncharacterized protein</fullName>
    </submittedName>
</protein>
<organism evidence="2 3">
    <name type="scientific">Cnephaeus nilssonii</name>
    <name type="common">Northern bat</name>
    <name type="synonym">Eptesicus nilssonii</name>
    <dbReference type="NCBI Taxonomy" id="3371016"/>
    <lineage>
        <taxon>Eukaryota</taxon>
        <taxon>Metazoa</taxon>
        <taxon>Chordata</taxon>
        <taxon>Craniata</taxon>
        <taxon>Vertebrata</taxon>
        <taxon>Euteleostomi</taxon>
        <taxon>Mammalia</taxon>
        <taxon>Eutheria</taxon>
        <taxon>Laurasiatheria</taxon>
        <taxon>Chiroptera</taxon>
        <taxon>Yangochiroptera</taxon>
        <taxon>Vespertilionidae</taxon>
        <taxon>Cnephaeus</taxon>
    </lineage>
</organism>
<evidence type="ECO:0000256" key="1">
    <source>
        <dbReference type="SAM" id="MobiDB-lite"/>
    </source>
</evidence>
<dbReference type="EMBL" id="JAULJE010000001">
    <property type="protein sequence ID" value="KAK1346780.1"/>
    <property type="molecule type" value="Genomic_DNA"/>
</dbReference>
<accession>A0AA40IBZ7</accession>
<comment type="caution">
    <text evidence="2">The sequence shown here is derived from an EMBL/GenBank/DDBJ whole genome shotgun (WGS) entry which is preliminary data.</text>
</comment>
<dbReference type="PANTHER" id="PTHR33887:SF4">
    <property type="entry name" value="AB2-183"/>
    <property type="match status" value="1"/>
</dbReference>
<evidence type="ECO:0000313" key="2">
    <source>
        <dbReference type="EMBL" id="KAK1346780.1"/>
    </source>
</evidence>
<dbReference type="Proteomes" id="UP001177744">
    <property type="component" value="Unassembled WGS sequence"/>
</dbReference>
<dbReference type="PANTHER" id="PTHR33887">
    <property type="entry name" value="PB1 DOMAIN-CONTAINING PROTEIN"/>
    <property type="match status" value="1"/>
</dbReference>
<dbReference type="InterPro" id="IPR039471">
    <property type="entry name" value="CXorf65-like"/>
</dbReference>
<sequence>MFIYIKHGDNQHFIANINCAVHRLLHYTRSKVGLAKTGEEFGKGSNGQGCPNYPSGLPPETIDLCDETGTMKLFFLMKIPGDYANKFLTARNTYYICKVARGTPGTQLANAYLAFVPLLKNPEHTLLDALRTQCDMLEKSRLKMLRLQEAKKAVKIDSSVNLPSKSGDDKSRKLPRKGPFQKTKAGFLSKKGKQTKKIK</sequence>
<gene>
    <name evidence="2" type="ORF">QTO34_000640</name>
</gene>
<feature type="compositionally biased region" description="Basic residues" evidence="1">
    <location>
        <begin position="190"/>
        <end position="199"/>
    </location>
</feature>
<evidence type="ECO:0000313" key="3">
    <source>
        <dbReference type="Proteomes" id="UP001177744"/>
    </source>
</evidence>